<keyword evidence="1" id="KW-0012">Acyltransferase</keyword>
<accession>A0ABX8L1N7</accession>
<dbReference type="PROSITE" id="PS00101">
    <property type="entry name" value="HEXAPEP_TRANSFERASES"/>
    <property type="match status" value="1"/>
</dbReference>
<dbReference type="InterPro" id="IPR001451">
    <property type="entry name" value="Hexapep"/>
</dbReference>
<gene>
    <name evidence="2" type="ORF">I6L30_10550</name>
</gene>
<dbReference type="EMBL" id="CP077365">
    <property type="protein sequence ID" value="QXB44909.1"/>
    <property type="molecule type" value="Genomic_DNA"/>
</dbReference>
<dbReference type="PANTHER" id="PTHR23416:SF78">
    <property type="entry name" value="LIPOPOLYSACCHARIDE BIOSYNTHESIS O-ACETYL TRANSFERASE WBBJ-RELATED"/>
    <property type="match status" value="1"/>
</dbReference>
<dbReference type="PANTHER" id="PTHR23416">
    <property type="entry name" value="SIALIC ACID SYNTHASE-RELATED"/>
    <property type="match status" value="1"/>
</dbReference>
<dbReference type="CDD" id="cd04647">
    <property type="entry name" value="LbH_MAT_like"/>
    <property type="match status" value="1"/>
</dbReference>
<protein>
    <submittedName>
        <fullName evidence="2">Acetyltransferase</fullName>
    </submittedName>
</protein>
<name>A0ABX8L1N7_9GAMM</name>
<sequence>MKILYQYGCWGLIKLAVSVIKTKLFFSKARLVRFPIDIRNKKNIDFGLNLTTGVGCRIECFPQINTNAKLLKFGKNVQLNDYVHITAAQSVEIGNNVLMASKIYISDCTHGSYIGDENDCDPMSLPVDRPLSIKPVKIHDNVWLGEFVSVLPGVTIGEGSIVGANSVVSKSLPSYVIAVGSPARPIKFYNFESQKWEKYVD</sequence>
<evidence type="ECO:0000313" key="3">
    <source>
        <dbReference type="Proteomes" id="UP000683517"/>
    </source>
</evidence>
<dbReference type="InterPro" id="IPR051159">
    <property type="entry name" value="Hexapeptide_acetyltransf"/>
</dbReference>
<dbReference type="RefSeq" id="WP_216984328.1">
    <property type="nucleotide sequence ID" value="NZ_CP077365.1"/>
</dbReference>
<dbReference type="Pfam" id="PF00132">
    <property type="entry name" value="Hexapep"/>
    <property type="match status" value="1"/>
</dbReference>
<organism evidence="2 3">
    <name type="scientific">Acinetobacter seifertii</name>
    <dbReference type="NCBI Taxonomy" id="1530123"/>
    <lineage>
        <taxon>Bacteria</taxon>
        <taxon>Pseudomonadati</taxon>
        <taxon>Pseudomonadota</taxon>
        <taxon>Gammaproteobacteria</taxon>
        <taxon>Moraxellales</taxon>
        <taxon>Moraxellaceae</taxon>
        <taxon>Acinetobacter</taxon>
        <taxon>Acinetobacter calcoaceticus/baumannii complex</taxon>
    </lineage>
</organism>
<reference evidence="2 3" key="1">
    <citation type="submission" date="2021-06" db="EMBL/GenBank/DDBJ databases">
        <title>FDA dAtabase for Regulatory Grade micrObial Sequences (FDA-ARGOS): Supporting development and validation of Infectious Disease Dx tests.</title>
        <authorList>
            <person name="Sproer C."/>
            <person name="Gronow S."/>
            <person name="Severitt S."/>
            <person name="Schroder I."/>
            <person name="Tallon L."/>
            <person name="Sadzewicz L."/>
            <person name="Zhao X."/>
            <person name="Boylan J."/>
            <person name="Ott S."/>
            <person name="Bowen H."/>
            <person name="Vavikolanu K."/>
            <person name="Mehta A."/>
            <person name="Aluvathingal J."/>
            <person name="Nadendla S."/>
            <person name="Lowell S."/>
            <person name="Myers T."/>
            <person name="Yan Y."/>
        </authorList>
    </citation>
    <scope>NUCLEOTIDE SEQUENCE [LARGE SCALE GENOMIC DNA]</scope>
    <source>
        <strain evidence="2 3">FDAARGOS 1400</strain>
    </source>
</reference>
<dbReference type="Proteomes" id="UP000683517">
    <property type="component" value="Chromosome"/>
</dbReference>
<evidence type="ECO:0000313" key="2">
    <source>
        <dbReference type="EMBL" id="QXB44909.1"/>
    </source>
</evidence>
<keyword evidence="1" id="KW-0808">Transferase</keyword>
<dbReference type="InterPro" id="IPR018357">
    <property type="entry name" value="Hexapep_transf_CS"/>
</dbReference>
<evidence type="ECO:0000256" key="1">
    <source>
        <dbReference type="ARBA" id="ARBA00023315"/>
    </source>
</evidence>
<keyword evidence="3" id="KW-1185">Reference proteome</keyword>
<proteinExistence type="predicted"/>